<dbReference type="PRINTS" id="PR00412">
    <property type="entry name" value="EPOXHYDRLASE"/>
</dbReference>
<keyword evidence="1" id="KW-0812">Transmembrane</keyword>
<dbReference type="KEGG" id="mph:MLP_37190"/>
<feature type="transmembrane region" description="Helical" evidence="1">
    <location>
        <begin position="91"/>
        <end position="113"/>
    </location>
</feature>
<keyword evidence="4" id="KW-1185">Reference proteome</keyword>
<dbReference type="InterPro" id="IPR050266">
    <property type="entry name" value="AB_hydrolase_sf"/>
</dbReference>
<dbReference type="Proteomes" id="UP000007947">
    <property type="component" value="Chromosome"/>
</dbReference>
<dbReference type="SUPFAM" id="SSF53474">
    <property type="entry name" value="alpha/beta-Hydrolases"/>
    <property type="match status" value="1"/>
</dbReference>
<organism evidence="3 4">
    <name type="scientific">Microlunatus phosphovorus (strain ATCC 700054 / DSM 10555 / JCM 9379 / NBRC 101784 / NCIMB 13414 / VKM Ac-1990 / NM-1)</name>
    <dbReference type="NCBI Taxonomy" id="1032480"/>
    <lineage>
        <taxon>Bacteria</taxon>
        <taxon>Bacillati</taxon>
        <taxon>Actinomycetota</taxon>
        <taxon>Actinomycetes</taxon>
        <taxon>Propionibacteriales</taxon>
        <taxon>Propionibacteriaceae</taxon>
        <taxon>Microlunatus</taxon>
    </lineage>
</organism>
<dbReference type="AlphaFoldDB" id="F5XP93"/>
<keyword evidence="1" id="KW-0472">Membrane</keyword>
<dbReference type="PANTHER" id="PTHR43798:SF33">
    <property type="entry name" value="HYDROLASE, PUTATIVE (AFU_ORTHOLOGUE AFUA_2G14860)-RELATED"/>
    <property type="match status" value="1"/>
</dbReference>
<dbReference type="GO" id="GO:0016020">
    <property type="term" value="C:membrane"/>
    <property type="evidence" value="ECO:0007669"/>
    <property type="project" value="TreeGrafter"/>
</dbReference>
<sequence>MSIAPAVVRRQLTISGGLTLGYREWGRPDGPVVILLHGLGSDADDWALAGPGLGRRFRVIALDARGHGQSNWADSYELTSLRDDVLAAMDALGVVAAAVVGHSMGGVVAYLLAATHPDRVRALVLEDMPAPVPADPPREIPEGPEPGEMTDWEAVAALRVWRNDPDPIWWDYAAEISAQTLVVGGDRSDLPQDRLAELAALIPRSSLTSLDTGHCVHAERPGEFLSVVTPFLDGAIR</sequence>
<gene>
    <name evidence="3" type="ordered locus">MLP_37190</name>
</gene>
<dbReference type="Gene3D" id="3.40.50.1820">
    <property type="entry name" value="alpha/beta hydrolase"/>
    <property type="match status" value="2"/>
</dbReference>
<dbReference type="InterPro" id="IPR000639">
    <property type="entry name" value="Epox_hydrolase-like"/>
</dbReference>
<dbReference type="HOGENOM" id="CLU_020336_50_4_11"/>
<dbReference type="Pfam" id="PF00561">
    <property type="entry name" value="Abhydrolase_1"/>
    <property type="match status" value="1"/>
</dbReference>
<evidence type="ECO:0000256" key="1">
    <source>
        <dbReference type="SAM" id="Phobius"/>
    </source>
</evidence>
<evidence type="ECO:0000259" key="2">
    <source>
        <dbReference type="Pfam" id="PF00561"/>
    </source>
</evidence>
<accession>F5XP93</accession>
<dbReference type="RefSeq" id="WP_013864582.1">
    <property type="nucleotide sequence ID" value="NC_015635.1"/>
</dbReference>
<protein>
    <submittedName>
        <fullName evidence="3">Putative hydrolase</fullName>
    </submittedName>
</protein>
<reference evidence="3 4" key="1">
    <citation type="submission" date="2011-05" db="EMBL/GenBank/DDBJ databases">
        <title>Whole genome sequence of Microlunatus phosphovorus NM-1.</title>
        <authorList>
            <person name="Hosoyama A."/>
            <person name="Sasaki K."/>
            <person name="Harada T."/>
            <person name="Igarashi R."/>
            <person name="Kawakoshi A."/>
            <person name="Sasagawa M."/>
            <person name="Fukada J."/>
            <person name="Nakamura S."/>
            <person name="Katano Y."/>
            <person name="Hanada S."/>
            <person name="Kamagata Y."/>
            <person name="Nakamura N."/>
            <person name="Yamazaki S."/>
            <person name="Fujita N."/>
        </authorList>
    </citation>
    <scope>NUCLEOTIDE SEQUENCE [LARGE SCALE GENOMIC DNA]</scope>
    <source>
        <strain evidence="4">ATCC 700054 / DSM 10555 / JCM 9379 / NBRC 101784 / NCIMB 13414 / VKM Ac-1990 / NM-1</strain>
    </source>
</reference>
<keyword evidence="3" id="KW-0378">Hydrolase</keyword>
<feature type="domain" description="AB hydrolase-1" evidence="2">
    <location>
        <begin position="31"/>
        <end position="130"/>
    </location>
</feature>
<dbReference type="PANTHER" id="PTHR43798">
    <property type="entry name" value="MONOACYLGLYCEROL LIPASE"/>
    <property type="match status" value="1"/>
</dbReference>
<dbReference type="GO" id="GO:0047372">
    <property type="term" value="F:monoacylglycerol lipase activity"/>
    <property type="evidence" value="ECO:0007669"/>
    <property type="project" value="TreeGrafter"/>
</dbReference>
<keyword evidence="1" id="KW-1133">Transmembrane helix</keyword>
<dbReference type="PRINTS" id="PR00111">
    <property type="entry name" value="ABHYDROLASE"/>
</dbReference>
<dbReference type="EMBL" id="AP012204">
    <property type="protein sequence ID" value="BAK36733.1"/>
    <property type="molecule type" value="Genomic_DNA"/>
</dbReference>
<dbReference type="GO" id="GO:0046464">
    <property type="term" value="P:acylglycerol catabolic process"/>
    <property type="evidence" value="ECO:0007669"/>
    <property type="project" value="TreeGrafter"/>
</dbReference>
<evidence type="ECO:0000313" key="3">
    <source>
        <dbReference type="EMBL" id="BAK36733.1"/>
    </source>
</evidence>
<dbReference type="STRING" id="1032480.MLP_37190"/>
<proteinExistence type="predicted"/>
<name>F5XP93_MICPN</name>
<dbReference type="InterPro" id="IPR029058">
    <property type="entry name" value="AB_hydrolase_fold"/>
</dbReference>
<dbReference type="eggNOG" id="COG0596">
    <property type="taxonomic scope" value="Bacteria"/>
</dbReference>
<dbReference type="InterPro" id="IPR000073">
    <property type="entry name" value="AB_hydrolase_1"/>
</dbReference>
<evidence type="ECO:0000313" key="4">
    <source>
        <dbReference type="Proteomes" id="UP000007947"/>
    </source>
</evidence>